<dbReference type="InterPro" id="IPR036291">
    <property type="entry name" value="NAD(P)-bd_dom_sf"/>
</dbReference>
<evidence type="ECO:0000313" key="2">
    <source>
        <dbReference type="EMBL" id="SDG04763.1"/>
    </source>
</evidence>
<evidence type="ECO:0000313" key="3">
    <source>
        <dbReference type="Proteomes" id="UP000198615"/>
    </source>
</evidence>
<reference evidence="2 3" key="1">
    <citation type="submission" date="2016-10" db="EMBL/GenBank/DDBJ databases">
        <authorList>
            <person name="Varghese N."/>
            <person name="Submissions S."/>
        </authorList>
    </citation>
    <scope>NUCLEOTIDE SEQUENCE [LARGE SCALE GENOMIC DNA]</scope>
    <source>
        <strain evidence="2 3">DSM 18839</strain>
    </source>
</reference>
<dbReference type="Gene3D" id="3.40.50.720">
    <property type="entry name" value="NAD(P)-binding Rossmann-like Domain"/>
    <property type="match status" value="1"/>
</dbReference>
<organism evidence="2 3">
    <name type="scientific">Thalassobaculum litoreum DSM 18839</name>
    <dbReference type="NCBI Taxonomy" id="1123362"/>
    <lineage>
        <taxon>Bacteria</taxon>
        <taxon>Pseudomonadati</taxon>
        <taxon>Pseudomonadota</taxon>
        <taxon>Alphaproteobacteria</taxon>
        <taxon>Rhodospirillales</taxon>
        <taxon>Thalassobaculaceae</taxon>
        <taxon>Thalassobaculum</taxon>
    </lineage>
</organism>
<feature type="domain" description="NAD-dependent epimerase/dehydratase" evidence="1">
    <location>
        <begin position="3"/>
        <end position="215"/>
    </location>
</feature>
<dbReference type="EMBL" id="FNBW01000009">
    <property type="protein sequence ID" value="SDG04763.1"/>
    <property type="molecule type" value="Genomic_DNA"/>
</dbReference>
<comment type="caution">
    <text evidence="2">The sequence shown here is derived from an EMBL/GenBank/DDBJ whole genome shotgun (WGS) entry which is preliminary data.</text>
</comment>
<dbReference type="InterPro" id="IPR050177">
    <property type="entry name" value="Lipid_A_modif_metabolic_enz"/>
</dbReference>
<dbReference type="Proteomes" id="UP000198615">
    <property type="component" value="Unassembled WGS sequence"/>
</dbReference>
<gene>
    <name evidence="2" type="ORF">SAMN05660686_03199</name>
</gene>
<dbReference type="AlphaFoldDB" id="A0A8G2BLG9"/>
<dbReference type="InterPro" id="IPR001509">
    <property type="entry name" value="Epimerase_deHydtase"/>
</dbReference>
<dbReference type="PANTHER" id="PTHR43245:SF54">
    <property type="entry name" value="BLL0593 PROTEIN"/>
    <property type="match status" value="1"/>
</dbReference>
<dbReference type="Pfam" id="PF01370">
    <property type="entry name" value="Epimerase"/>
    <property type="match status" value="1"/>
</dbReference>
<proteinExistence type="predicted"/>
<accession>A0A8G2BLG9</accession>
<name>A0A8G2BLG9_9PROT</name>
<dbReference type="PANTHER" id="PTHR43245">
    <property type="entry name" value="BIFUNCTIONAL POLYMYXIN RESISTANCE PROTEIN ARNA"/>
    <property type="match status" value="1"/>
</dbReference>
<evidence type="ECO:0000259" key="1">
    <source>
        <dbReference type="Pfam" id="PF01370"/>
    </source>
</evidence>
<keyword evidence="3" id="KW-1185">Reference proteome</keyword>
<dbReference type="SUPFAM" id="SSF51735">
    <property type="entry name" value="NAD(P)-binding Rossmann-fold domains"/>
    <property type="match status" value="1"/>
</dbReference>
<dbReference type="RefSeq" id="WP_093151712.1">
    <property type="nucleotide sequence ID" value="NZ_FNBW01000009.1"/>
</dbReference>
<protein>
    <submittedName>
        <fullName evidence="2">UDP-glucose 4-epimerase</fullName>
    </submittedName>
</protein>
<dbReference type="OrthoDB" id="9801056at2"/>
<sequence>MRILVTGSSGHLGEGLMRLLADGPHAAVGLDIKPGPHTGIVGSIADPAVVATAIRGVDAVLHTATLHKPHVGTHSRQDFVDTNIAGTLALLEEAVRGGVSAFIFTSTTSAFGGALAPAPGEPAVWIDETVRGAPKNIYGVTKTAAEDLCELFHRRHGLPCLVLRTSRFFPEEDDNRQRRALYADANAKANEFLFRRVDLADAAEAHLRALERAAEIGFGRYIVSATTPFTRADLAALRGTPAGVVGRLFPDFEPLYARLGYWMFDEIDRVYDNAKARRELGWAPAYDFARVLDQLSRGEPIGSPLARAVGSKGYHDTIFEDGPYPVE</sequence>